<keyword evidence="9 16" id="KW-0675">Receptor</keyword>
<dbReference type="PANTHER" id="PTHR30069">
    <property type="entry name" value="TONB-DEPENDENT OUTER MEMBRANE RECEPTOR"/>
    <property type="match status" value="1"/>
</dbReference>
<evidence type="ECO:0000256" key="1">
    <source>
        <dbReference type="ARBA" id="ARBA00004571"/>
    </source>
</evidence>
<keyword evidence="8 11" id="KW-0472">Membrane</keyword>
<evidence type="ECO:0000256" key="7">
    <source>
        <dbReference type="ARBA" id="ARBA00023077"/>
    </source>
</evidence>
<evidence type="ECO:0000256" key="8">
    <source>
        <dbReference type="ARBA" id="ARBA00023136"/>
    </source>
</evidence>
<evidence type="ECO:0000259" key="14">
    <source>
        <dbReference type="Pfam" id="PF00593"/>
    </source>
</evidence>
<protein>
    <submittedName>
        <fullName evidence="16">Heme/hemoglobin uptake receptor PhuR</fullName>
    </submittedName>
</protein>
<evidence type="ECO:0000256" key="6">
    <source>
        <dbReference type="ARBA" id="ARBA00022729"/>
    </source>
</evidence>
<dbReference type="InterPro" id="IPR036942">
    <property type="entry name" value="Beta-barrel_TonB_sf"/>
</dbReference>
<feature type="domain" description="TonB-dependent receptor-like beta-barrel" evidence="14">
    <location>
        <begin position="292"/>
        <end position="724"/>
    </location>
</feature>
<dbReference type="PROSITE" id="PS52016">
    <property type="entry name" value="TONB_DEPENDENT_REC_3"/>
    <property type="match status" value="1"/>
</dbReference>
<gene>
    <name evidence="16" type="primary">phuR_2</name>
    <name evidence="16" type="ORF">GCM10023338_16460</name>
</gene>
<evidence type="ECO:0000259" key="15">
    <source>
        <dbReference type="Pfam" id="PF07715"/>
    </source>
</evidence>
<evidence type="ECO:0000313" key="16">
    <source>
        <dbReference type="EMBL" id="GAA5101072.1"/>
    </source>
</evidence>
<dbReference type="InterPro" id="IPR037066">
    <property type="entry name" value="Plug_dom_sf"/>
</dbReference>
<keyword evidence="4 11" id="KW-1134">Transmembrane beta strand</keyword>
<sequence length="762" mass="84875">MHNHRHTLLFTMLTAALFGTLVSAEEKAPKEIGTTRVVVAALKDDRVAEEAATSLVQVTSETIERIGATDLSSALRYEPGITIDSSASGRIDDIKIRGVGGDRVMVAIDGAPLPKAFSFPGGYTELGMGYFDIDAMKSIDIIKGPVSMLYGSSALAGGIFMQTKDPEDFIQEGRRTGFEVKTSYNSVDRDQLITGTVAAKFTDELSAFVRTSFRKHYERENYYGKAYGESLLGANRQHPNPSESNIKNILTKVVYEPNAEHKFSLSYESYQDKTWDKGLSVITSHVMGMPSQPKYLARTSNLKTERQQVNLRHEFESATPIFDKGHWLAYYQTTKARQKVDELRQNFGSPARPPRPAVAPHLEDRWRTSHFDNDQFGFNAEFNKNVMLGSVAHELTYGANYKHQKVKTLRLGDTINSETGLSKEPTGSFPTKSFPDSKVQEYGLFVQDRIGFLDNTIEVIMGLRYDHYSLKVKQGGAYIDGNLGTLPPTGMNKDNLSKRLAVLYYPADNHTLYANYAEGFKAPGFTAVNMGFANLAQGYATRSNPHLKPEKSKTFELGWNFNDDVNTASVAAFYTRYNDFIEEMVYQGVDKDTGLMTYQSVNLDKTYIYGAEAKTSLRIIELHNGDGELRFNGAIAYAKGKDKKTKEPIDSVEPLTAVLGVNYAYSDIAYIGLNWKLSKGKKDSQISEELRKDGVKMPGYGTLDLIAEYKPTKNVRVNAGIYNILDKKHWNWASRMGKMSNAALDRSTQPGINAGISVTVNF</sequence>
<dbReference type="InterPro" id="IPR010949">
    <property type="entry name" value="TonB_Hb/transfer/lactofer_rcpt"/>
</dbReference>
<dbReference type="NCBIfam" id="TIGR01785">
    <property type="entry name" value="TonB-hemin"/>
    <property type="match status" value="1"/>
</dbReference>
<keyword evidence="17" id="KW-1185">Reference proteome</keyword>
<evidence type="ECO:0000256" key="9">
    <source>
        <dbReference type="ARBA" id="ARBA00023170"/>
    </source>
</evidence>
<dbReference type="NCBIfam" id="TIGR01786">
    <property type="entry name" value="TonB-hemlactrns"/>
    <property type="match status" value="1"/>
</dbReference>
<name>A0ABP9MXZ5_9GAMM</name>
<dbReference type="Pfam" id="PF00593">
    <property type="entry name" value="TonB_dep_Rec_b-barrel"/>
    <property type="match status" value="1"/>
</dbReference>
<keyword evidence="5 11" id="KW-0812">Transmembrane</keyword>
<dbReference type="SUPFAM" id="SSF56935">
    <property type="entry name" value="Porins"/>
    <property type="match status" value="1"/>
</dbReference>
<evidence type="ECO:0000256" key="11">
    <source>
        <dbReference type="PROSITE-ProRule" id="PRU01360"/>
    </source>
</evidence>
<dbReference type="CDD" id="cd01347">
    <property type="entry name" value="ligand_gated_channel"/>
    <property type="match status" value="1"/>
</dbReference>
<dbReference type="InterPro" id="IPR012910">
    <property type="entry name" value="Plug_dom"/>
</dbReference>
<keyword evidence="6 13" id="KW-0732">Signal</keyword>
<reference evidence="17" key="1">
    <citation type="journal article" date="2019" name="Int. J. Syst. Evol. Microbiol.">
        <title>The Global Catalogue of Microorganisms (GCM) 10K type strain sequencing project: providing services to taxonomists for standard genome sequencing and annotation.</title>
        <authorList>
            <consortium name="The Broad Institute Genomics Platform"/>
            <consortium name="The Broad Institute Genome Sequencing Center for Infectious Disease"/>
            <person name="Wu L."/>
            <person name="Ma J."/>
        </authorList>
    </citation>
    <scope>NUCLEOTIDE SEQUENCE [LARGE SCALE GENOMIC DNA]</scope>
    <source>
        <strain evidence="17">JCM 18424</strain>
    </source>
</reference>
<evidence type="ECO:0000256" key="3">
    <source>
        <dbReference type="ARBA" id="ARBA00022448"/>
    </source>
</evidence>
<dbReference type="Proteomes" id="UP001500631">
    <property type="component" value="Unassembled WGS sequence"/>
</dbReference>
<dbReference type="Gene3D" id="2.40.170.20">
    <property type="entry name" value="TonB-dependent receptor, beta-barrel domain"/>
    <property type="match status" value="1"/>
</dbReference>
<comment type="caution">
    <text evidence="16">The sequence shown here is derived from an EMBL/GenBank/DDBJ whole genome shotgun (WGS) entry which is preliminary data.</text>
</comment>
<dbReference type="InterPro" id="IPR000531">
    <property type="entry name" value="Beta-barrel_TonB"/>
</dbReference>
<evidence type="ECO:0000256" key="4">
    <source>
        <dbReference type="ARBA" id="ARBA00022452"/>
    </source>
</evidence>
<evidence type="ECO:0000313" key="17">
    <source>
        <dbReference type="Proteomes" id="UP001500631"/>
    </source>
</evidence>
<feature type="signal peptide" evidence="13">
    <location>
        <begin position="1"/>
        <end position="24"/>
    </location>
</feature>
<evidence type="ECO:0000256" key="12">
    <source>
        <dbReference type="RuleBase" id="RU003357"/>
    </source>
</evidence>
<dbReference type="InterPro" id="IPR011276">
    <property type="entry name" value="TonB_haem/Hb_rcpt"/>
</dbReference>
<dbReference type="EMBL" id="BAABKE010000005">
    <property type="protein sequence ID" value="GAA5101072.1"/>
    <property type="molecule type" value="Genomic_DNA"/>
</dbReference>
<accession>A0ABP9MXZ5</accession>
<feature type="domain" description="TonB-dependent receptor plug" evidence="15">
    <location>
        <begin position="50"/>
        <end position="157"/>
    </location>
</feature>
<dbReference type="Pfam" id="PF07715">
    <property type="entry name" value="Plug"/>
    <property type="match status" value="1"/>
</dbReference>
<keyword evidence="7 12" id="KW-0798">TonB box</keyword>
<dbReference type="RefSeq" id="WP_077925785.1">
    <property type="nucleotide sequence ID" value="NZ_BAABKE010000005.1"/>
</dbReference>
<dbReference type="PANTHER" id="PTHR30069:SF29">
    <property type="entry name" value="HEMOGLOBIN AND HEMOGLOBIN-HAPTOGLOBIN-BINDING PROTEIN 1-RELATED"/>
    <property type="match status" value="1"/>
</dbReference>
<dbReference type="InterPro" id="IPR039426">
    <property type="entry name" value="TonB-dep_rcpt-like"/>
</dbReference>
<evidence type="ECO:0000256" key="13">
    <source>
        <dbReference type="SAM" id="SignalP"/>
    </source>
</evidence>
<keyword evidence="10 11" id="KW-0998">Cell outer membrane</keyword>
<proteinExistence type="inferred from homology"/>
<evidence type="ECO:0000256" key="10">
    <source>
        <dbReference type="ARBA" id="ARBA00023237"/>
    </source>
</evidence>
<comment type="subcellular location">
    <subcellularLocation>
        <location evidence="1 11">Cell outer membrane</location>
        <topology evidence="1 11">Multi-pass membrane protein</topology>
    </subcellularLocation>
</comment>
<feature type="chain" id="PRO_5046890070" evidence="13">
    <location>
        <begin position="25"/>
        <end position="762"/>
    </location>
</feature>
<keyword evidence="3 11" id="KW-0813">Transport</keyword>
<organism evidence="16 17">
    <name type="scientific">Wohlfahrtiimonas larvae</name>
    <dbReference type="NCBI Taxonomy" id="1157986"/>
    <lineage>
        <taxon>Bacteria</taxon>
        <taxon>Pseudomonadati</taxon>
        <taxon>Pseudomonadota</taxon>
        <taxon>Gammaproteobacteria</taxon>
        <taxon>Cardiobacteriales</taxon>
        <taxon>Ignatzschineriaceae</taxon>
        <taxon>Wohlfahrtiimonas</taxon>
    </lineage>
</organism>
<evidence type="ECO:0000256" key="2">
    <source>
        <dbReference type="ARBA" id="ARBA00008143"/>
    </source>
</evidence>
<comment type="similarity">
    <text evidence="2">Belongs to the TonB-dependent receptor family. Hemoglobin/haptoglobin binding protein subfamily.</text>
</comment>
<evidence type="ECO:0000256" key="5">
    <source>
        <dbReference type="ARBA" id="ARBA00022692"/>
    </source>
</evidence>
<dbReference type="Gene3D" id="2.170.130.10">
    <property type="entry name" value="TonB-dependent receptor, plug domain"/>
    <property type="match status" value="1"/>
</dbReference>